<dbReference type="EMBL" id="QMBP01000005">
    <property type="protein sequence ID" value="RAZ90411.1"/>
    <property type="molecule type" value="Genomic_DNA"/>
</dbReference>
<proteinExistence type="predicted"/>
<feature type="signal peptide" evidence="1">
    <location>
        <begin position="1"/>
        <end position="20"/>
    </location>
</feature>
<name>A0A330HNV7_9HYPH</name>
<dbReference type="OrthoDB" id="7908985at2"/>
<dbReference type="Proteomes" id="UP000251558">
    <property type="component" value="Unassembled WGS sequence"/>
</dbReference>
<sequence>MRFNMRFGAVLLGAAMLAGCNTVTEGQWNTAQAVMHGSPAVKRDVIKGCVARQTAKPLAERKLESQVFNVGLERLPSTYCNRLWNAFAKGRISYADYLKLWSSTADNSKVIKIMQGN</sequence>
<evidence type="ECO:0000313" key="2">
    <source>
        <dbReference type="EMBL" id="RAZ90411.1"/>
    </source>
</evidence>
<accession>A0A330HNV7</accession>
<evidence type="ECO:0000313" key="3">
    <source>
        <dbReference type="Proteomes" id="UP000251558"/>
    </source>
</evidence>
<protein>
    <recommendedName>
        <fullName evidence="4">Lipoprotein</fullName>
    </recommendedName>
</protein>
<evidence type="ECO:0008006" key="4">
    <source>
        <dbReference type="Google" id="ProtNLM"/>
    </source>
</evidence>
<dbReference type="AlphaFoldDB" id="A0A330HNV7"/>
<evidence type="ECO:0000256" key="1">
    <source>
        <dbReference type="SAM" id="SignalP"/>
    </source>
</evidence>
<dbReference type="PROSITE" id="PS51257">
    <property type="entry name" value="PROKAR_LIPOPROTEIN"/>
    <property type="match status" value="1"/>
</dbReference>
<gene>
    <name evidence="2" type="ORF">DPM33_12860</name>
</gene>
<reference evidence="2 3" key="1">
    <citation type="submission" date="2018-07" db="EMBL/GenBank/DDBJ databases">
        <title>Diversity of Mesorhizobium strains in Brazil.</title>
        <authorList>
            <person name="Helene L.C.F."/>
            <person name="Dall'Agnol R."/>
            <person name="Delamuta J.R.M."/>
            <person name="Hungria M."/>
        </authorList>
    </citation>
    <scope>NUCLEOTIDE SEQUENCE [LARGE SCALE GENOMIC DNA]</scope>
    <source>
        <strain evidence="2 3">AC99b</strain>
    </source>
</reference>
<feature type="chain" id="PRO_5016409555" description="Lipoprotein" evidence="1">
    <location>
        <begin position="21"/>
        <end position="117"/>
    </location>
</feature>
<organism evidence="2 3">
    <name type="scientific">Mesorhizobium hawassense</name>
    <dbReference type="NCBI Taxonomy" id="1209954"/>
    <lineage>
        <taxon>Bacteria</taxon>
        <taxon>Pseudomonadati</taxon>
        <taxon>Pseudomonadota</taxon>
        <taxon>Alphaproteobacteria</taxon>
        <taxon>Hyphomicrobiales</taxon>
        <taxon>Phyllobacteriaceae</taxon>
        <taxon>Mesorhizobium</taxon>
    </lineage>
</organism>
<dbReference type="RefSeq" id="WP_112097810.1">
    <property type="nucleotide sequence ID" value="NZ_QMBP01000005.1"/>
</dbReference>
<keyword evidence="1" id="KW-0732">Signal</keyword>
<comment type="caution">
    <text evidence="2">The sequence shown here is derived from an EMBL/GenBank/DDBJ whole genome shotgun (WGS) entry which is preliminary data.</text>
</comment>
<keyword evidence="3" id="KW-1185">Reference proteome</keyword>